<feature type="compositionally biased region" description="Polar residues" evidence="1">
    <location>
        <begin position="522"/>
        <end position="536"/>
    </location>
</feature>
<organism evidence="5 6">
    <name type="scientific">Dreissena polymorpha</name>
    <name type="common">Zebra mussel</name>
    <name type="synonym">Mytilus polymorpha</name>
    <dbReference type="NCBI Taxonomy" id="45954"/>
    <lineage>
        <taxon>Eukaryota</taxon>
        <taxon>Metazoa</taxon>
        <taxon>Spiralia</taxon>
        <taxon>Lophotrochozoa</taxon>
        <taxon>Mollusca</taxon>
        <taxon>Bivalvia</taxon>
        <taxon>Autobranchia</taxon>
        <taxon>Heteroconchia</taxon>
        <taxon>Euheterodonta</taxon>
        <taxon>Imparidentia</taxon>
        <taxon>Neoheterodontei</taxon>
        <taxon>Myida</taxon>
        <taxon>Dreissenoidea</taxon>
        <taxon>Dreissenidae</taxon>
        <taxon>Dreissena</taxon>
    </lineage>
</organism>
<dbReference type="SUPFAM" id="SSF52087">
    <property type="entry name" value="CRAL/TRIO domain"/>
    <property type="match status" value="1"/>
</dbReference>
<dbReference type="Pfam" id="PF00650">
    <property type="entry name" value="CRAL_TRIO"/>
    <property type="match status" value="1"/>
</dbReference>
<dbReference type="CDD" id="cd00170">
    <property type="entry name" value="SEC14"/>
    <property type="match status" value="1"/>
</dbReference>
<feature type="transmembrane region" description="Helical" evidence="2">
    <location>
        <begin position="485"/>
        <end position="506"/>
    </location>
</feature>
<dbReference type="InterPro" id="IPR000535">
    <property type="entry name" value="MSP_dom"/>
</dbReference>
<dbReference type="PROSITE" id="PS50202">
    <property type="entry name" value="MSP"/>
    <property type="match status" value="1"/>
</dbReference>
<feature type="domain" description="CRAL-TRIO" evidence="3">
    <location>
        <begin position="86"/>
        <end position="240"/>
    </location>
</feature>
<dbReference type="EMBL" id="JAIWYP010000013">
    <property type="protein sequence ID" value="KAH3717578.1"/>
    <property type="molecule type" value="Genomic_DNA"/>
</dbReference>
<accession>A0A9D4C538</accession>
<dbReference type="Proteomes" id="UP000828390">
    <property type="component" value="Unassembled WGS sequence"/>
</dbReference>
<feature type="domain" description="MSP" evidence="4">
    <location>
        <begin position="326"/>
        <end position="443"/>
    </location>
</feature>
<feature type="region of interest" description="Disordered" evidence="1">
    <location>
        <begin position="517"/>
        <end position="536"/>
    </location>
</feature>
<keyword evidence="6" id="KW-1185">Reference proteome</keyword>
<evidence type="ECO:0000259" key="4">
    <source>
        <dbReference type="PROSITE" id="PS50202"/>
    </source>
</evidence>
<dbReference type="PANTHER" id="PTHR46384:SF1">
    <property type="entry name" value="MOTILE SPERM DOMAIN-CONTAINING PROTEIN 2"/>
    <property type="match status" value="1"/>
</dbReference>
<dbReference type="OrthoDB" id="75724at2759"/>
<reference evidence="5" key="1">
    <citation type="journal article" date="2019" name="bioRxiv">
        <title>The Genome of the Zebra Mussel, Dreissena polymorpha: A Resource for Invasive Species Research.</title>
        <authorList>
            <person name="McCartney M.A."/>
            <person name="Auch B."/>
            <person name="Kono T."/>
            <person name="Mallez S."/>
            <person name="Zhang Y."/>
            <person name="Obille A."/>
            <person name="Becker A."/>
            <person name="Abrahante J.E."/>
            <person name="Garbe J."/>
            <person name="Badalamenti J.P."/>
            <person name="Herman A."/>
            <person name="Mangelson H."/>
            <person name="Liachko I."/>
            <person name="Sullivan S."/>
            <person name="Sone E.D."/>
            <person name="Koren S."/>
            <person name="Silverstein K.A.T."/>
            <person name="Beckman K.B."/>
            <person name="Gohl D.M."/>
        </authorList>
    </citation>
    <scope>NUCLEOTIDE SEQUENCE</scope>
    <source>
        <strain evidence="5">Duluth1</strain>
        <tissue evidence="5">Whole animal</tissue>
    </source>
</reference>
<sequence>MALNGSNQDIKEKVQQLRSLFLSKHSANLDSGTYDQRDVDKFKTNDQYVATFIRSYETPQDGCEHVHESLKFRREIGLNDLTPQSFSTELWELGEAFFHNHDKDGNAILYIDVKKHRRDAKLLPTLKKCFAFMLETHTKQFPGVKLCVLLDLAGSGVSNLDMDFIRFIINSFKSYFPSLLEYLLLYEMQWFFNAAWKIVKQMLNAEYVKRIKFVTKADIQGYIDKDQLWEHMGGTDKYVYSYEPEMFEAGSGGDPDQPDAERKRVTFANSNDSSVYRSTSMDSIKDSASKMNVNNSGAGIMKSPRGPPSRTPSRVSREDNSYRGKLLTICPAEEVEFAVEEEGGEACDNIILKNTHTHDVAFKVKTTSPEKYRVRPSSGYIKPGSETEVSVHLQQGYQNTVHKDKFLVMALEVQTESSKTFADLWKATPKDSIMEHRLRCVLVQGKDSSTQATGVTAGQKAPLLSELAVKVDTLLLTTERLQRNVQYLVVSQLFLILLLVALFVYWKMYTEQESGVNREDSQTQQCSKMVPQCQNS</sequence>
<gene>
    <name evidence="5" type="ORF">DPMN_060371</name>
</gene>
<feature type="region of interest" description="Disordered" evidence="1">
    <location>
        <begin position="292"/>
        <end position="320"/>
    </location>
</feature>
<dbReference type="Pfam" id="PF00635">
    <property type="entry name" value="Motile_Sperm"/>
    <property type="match status" value="1"/>
</dbReference>
<dbReference type="GO" id="GO:0012505">
    <property type="term" value="C:endomembrane system"/>
    <property type="evidence" value="ECO:0007669"/>
    <property type="project" value="TreeGrafter"/>
</dbReference>
<dbReference type="SMART" id="SM00516">
    <property type="entry name" value="SEC14"/>
    <property type="match status" value="1"/>
</dbReference>
<keyword evidence="2" id="KW-1133">Transmembrane helix</keyword>
<keyword evidence="2" id="KW-0812">Transmembrane</keyword>
<dbReference type="InterPro" id="IPR036865">
    <property type="entry name" value="CRAL-TRIO_dom_sf"/>
</dbReference>
<keyword evidence="2" id="KW-0472">Membrane</keyword>
<evidence type="ECO:0000313" key="6">
    <source>
        <dbReference type="Proteomes" id="UP000828390"/>
    </source>
</evidence>
<dbReference type="Gene3D" id="3.40.525.10">
    <property type="entry name" value="CRAL-TRIO lipid binding domain"/>
    <property type="match status" value="1"/>
</dbReference>
<dbReference type="InterPro" id="IPR013783">
    <property type="entry name" value="Ig-like_fold"/>
</dbReference>
<dbReference type="InterPro" id="IPR008962">
    <property type="entry name" value="PapD-like_sf"/>
</dbReference>
<dbReference type="PROSITE" id="PS50191">
    <property type="entry name" value="CRAL_TRIO"/>
    <property type="match status" value="1"/>
</dbReference>
<comment type="caution">
    <text evidence="5">The sequence shown here is derived from an EMBL/GenBank/DDBJ whole genome shotgun (WGS) entry which is preliminary data.</text>
</comment>
<proteinExistence type="predicted"/>
<protein>
    <recommendedName>
        <fullName evidence="7">Motile sperm domain-containing protein 2</fullName>
    </recommendedName>
</protein>
<evidence type="ECO:0000313" key="5">
    <source>
        <dbReference type="EMBL" id="KAH3717578.1"/>
    </source>
</evidence>
<dbReference type="InterPro" id="IPR053012">
    <property type="entry name" value="ER-organelle_contact"/>
</dbReference>
<dbReference type="GO" id="GO:0140284">
    <property type="term" value="C:endoplasmic reticulum-endosome membrane contact site"/>
    <property type="evidence" value="ECO:0007669"/>
    <property type="project" value="TreeGrafter"/>
</dbReference>
<dbReference type="Gene3D" id="2.60.40.10">
    <property type="entry name" value="Immunoglobulins"/>
    <property type="match status" value="1"/>
</dbReference>
<reference evidence="5" key="2">
    <citation type="submission" date="2020-11" db="EMBL/GenBank/DDBJ databases">
        <authorList>
            <person name="McCartney M.A."/>
            <person name="Auch B."/>
            <person name="Kono T."/>
            <person name="Mallez S."/>
            <person name="Becker A."/>
            <person name="Gohl D.M."/>
            <person name="Silverstein K.A.T."/>
            <person name="Koren S."/>
            <person name="Bechman K.B."/>
            <person name="Herman A."/>
            <person name="Abrahante J.E."/>
            <person name="Garbe J."/>
        </authorList>
    </citation>
    <scope>NUCLEOTIDE SEQUENCE</scope>
    <source>
        <strain evidence="5">Duluth1</strain>
        <tissue evidence="5">Whole animal</tissue>
    </source>
</reference>
<dbReference type="SUPFAM" id="SSF49354">
    <property type="entry name" value="PapD-like"/>
    <property type="match status" value="1"/>
</dbReference>
<dbReference type="InterPro" id="IPR001251">
    <property type="entry name" value="CRAL-TRIO_dom"/>
</dbReference>
<evidence type="ECO:0000256" key="2">
    <source>
        <dbReference type="SAM" id="Phobius"/>
    </source>
</evidence>
<evidence type="ECO:0000259" key="3">
    <source>
        <dbReference type="PROSITE" id="PS50191"/>
    </source>
</evidence>
<evidence type="ECO:0008006" key="7">
    <source>
        <dbReference type="Google" id="ProtNLM"/>
    </source>
</evidence>
<dbReference type="PANTHER" id="PTHR46384">
    <property type="entry name" value="MOTILE SPERM DOMAIN-CONTAINING PROTEIN 2"/>
    <property type="match status" value="1"/>
</dbReference>
<dbReference type="AlphaFoldDB" id="A0A9D4C538"/>
<name>A0A9D4C538_DREPO</name>
<evidence type="ECO:0000256" key="1">
    <source>
        <dbReference type="SAM" id="MobiDB-lite"/>
    </source>
</evidence>